<organism evidence="1 2">
    <name type="scientific">Cichlidogyrus casuarinus</name>
    <dbReference type="NCBI Taxonomy" id="1844966"/>
    <lineage>
        <taxon>Eukaryota</taxon>
        <taxon>Metazoa</taxon>
        <taxon>Spiralia</taxon>
        <taxon>Lophotrochozoa</taxon>
        <taxon>Platyhelminthes</taxon>
        <taxon>Monogenea</taxon>
        <taxon>Monopisthocotylea</taxon>
        <taxon>Dactylogyridea</taxon>
        <taxon>Ancyrocephalidae</taxon>
        <taxon>Cichlidogyrus</taxon>
    </lineage>
</organism>
<dbReference type="EMBL" id="JBJKFK010001633">
    <property type="protein sequence ID" value="KAL3312602.1"/>
    <property type="molecule type" value="Genomic_DNA"/>
</dbReference>
<proteinExistence type="predicted"/>
<dbReference type="AlphaFoldDB" id="A0ABD2PYW6"/>
<keyword evidence="2" id="KW-1185">Reference proteome</keyword>
<evidence type="ECO:0000313" key="1">
    <source>
        <dbReference type="EMBL" id="KAL3312602.1"/>
    </source>
</evidence>
<name>A0ABD2PYW6_9PLAT</name>
<gene>
    <name evidence="1" type="ORF">Ciccas_008805</name>
</gene>
<dbReference type="Proteomes" id="UP001626550">
    <property type="component" value="Unassembled WGS sequence"/>
</dbReference>
<protein>
    <submittedName>
        <fullName evidence="1">Uncharacterized protein</fullName>
    </submittedName>
</protein>
<reference evidence="1 2" key="1">
    <citation type="submission" date="2024-11" db="EMBL/GenBank/DDBJ databases">
        <title>Adaptive evolution of stress response genes in parasites aligns with host niche diversity.</title>
        <authorList>
            <person name="Hahn C."/>
            <person name="Resl P."/>
        </authorList>
    </citation>
    <scope>NUCLEOTIDE SEQUENCE [LARGE SCALE GENOMIC DNA]</scope>
    <source>
        <strain evidence="1">EGGRZ-B1_66</strain>
        <tissue evidence="1">Body</tissue>
    </source>
</reference>
<evidence type="ECO:0000313" key="2">
    <source>
        <dbReference type="Proteomes" id="UP001626550"/>
    </source>
</evidence>
<comment type="caution">
    <text evidence="1">The sequence shown here is derived from an EMBL/GenBank/DDBJ whole genome shotgun (WGS) entry which is preliminary data.</text>
</comment>
<accession>A0ABD2PYW6</accession>
<sequence>MSYSNVSDLFDHLVDCSVNFLTFRAIIPQETAISQFDFHKEELVWKSLDYSPLIQTFLI</sequence>